<evidence type="ECO:0000256" key="10">
    <source>
        <dbReference type="ARBA" id="ARBA00033270"/>
    </source>
</evidence>
<dbReference type="PANTHER" id="PTHR30474">
    <property type="entry name" value="CELL CYCLE PROTEIN"/>
    <property type="match status" value="1"/>
</dbReference>
<keyword evidence="7 16" id="KW-1133">Transmembrane helix</keyword>
<name>A0A9X2Q1C6_9BACT</name>
<dbReference type="PANTHER" id="PTHR30474:SF2">
    <property type="entry name" value="PEPTIDOGLYCAN GLYCOSYLTRANSFERASE FTSW-RELATED"/>
    <property type="match status" value="1"/>
</dbReference>
<evidence type="ECO:0000256" key="7">
    <source>
        <dbReference type="ARBA" id="ARBA00022989"/>
    </source>
</evidence>
<feature type="transmembrane region" description="Helical" evidence="16">
    <location>
        <begin position="191"/>
        <end position="210"/>
    </location>
</feature>
<dbReference type="EMBL" id="JANUAU010000005">
    <property type="protein sequence ID" value="MCS3677753.1"/>
    <property type="molecule type" value="Genomic_DNA"/>
</dbReference>
<evidence type="ECO:0000256" key="3">
    <source>
        <dbReference type="ARBA" id="ARBA00022679"/>
    </source>
</evidence>
<keyword evidence="5" id="KW-0133">Cell shape</keyword>
<evidence type="ECO:0000256" key="13">
    <source>
        <dbReference type="ARBA" id="ARBA00041418"/>
    </source>
</evidence>
<dbReference type="Pfam" id="PF01098">
    <property type="entry name" value="FTSW_RODA_SPOVE"/>
    <property type="match status" value="1"/>
</dbReference>
<proteinExistence type="inferred from homology"/>
<dbReference type="InterPro" id="IPR001182">
    <property type="entry name" value="FtsW/RodA"/>
</dbReference>
<feature type="transmembrane region" description="Helical" evidence="16">
    <location>
        <begin position="289"/>
        <end position="310"/>
    </location>
</feature>
<evidence type="ECO:0000256" key="2">
    <source>
        <dbReference type="ARBA" id="ARBA00022676"/>
    </source>
</evidence>
<feature type="transmembrane region" description="Helical" evidence="16">
    <location>
        <begin position="356"/>
        <end position="377"/>
    </location>
</feature>
<dbReference type="GO" id="GO:0032153">
    <property type="term" value="C:cell division site"/>
    <property type="evidence" value="ECO:0007669"/>
    <property type="project" value="TreeGrafter"/>
</dbReference>
<dbReference type="Proteomes" id="UP001155027">
    <property type="component" value="Unassembled WGS sequence"/>
</dbReference>
<feature type="transmembrane region" description="Helical" evidence="16">
    <location>
        <begin position="322"/>
        <end position="344"/>
    </location>
</feature>
<feature type="transmembrane region" description="Helical" evidence="16">
    <location>
        <begin position="87"/>
        <end position="105"/>
    </location>
</feature>
<evidence type="ECO:0000256" key="9">
    <source>
        <dbReference type="ARBA" id="ARBA00032370"/>
    </source>
</evidence>
<accession>A0A9X2Q1C6</accession>
<dbReference type="AlphaFoldDB" id="A0A9X2Q1C6"/>
<evidence type="ECO:0000256" key="11">
    <source>
        <dbReference type="ARBA" id="ARBA00038053"/>
    </source>
</evidence>
<evidence type="ECO:0000256" key="8">
    <source>
        <dbReference type="ARBA" id="ARBA00023136"/>
    </source>
</evidence>
<protein>
    <recommendedName>
        <fullName evidence="12">Probable peptidoglycan glycosyltransferase FtsW</fullName>
        <ecNumber evidence="14">2.4.99.28</ecNumber>
    </recommendedName>
    <alternativeName>
        <fullName evidence="13">Cell division protein FtsW</fullName>
    </alternativeName>
    <alternativeName>
        <fullName evidence="10">Cell wall polymerase</fullName>
    </alternativeName>
    <alternativeName>
        <fullName evidence="9">Peptidoglycan polymerase</fullName>
    </alternativeName>
</protein>
<evidence type="ECO:0000256" key="14">
    <source>
        <dbReference type="ARBA" id="ARBA00044770"/>
    </source>
</evidence>
<evidence type="ECO:0000313" key="17">
    <source>
        <dbReference type="EMBL" id="MCS3677753.1"/>
    </source>
</evidence>
<organism evidence="17 18">
    <name type="scientific">Salinibacter ruber</name>
    <dbReference type="NCBI Taxonomy" id="146919"/>
    <lineage>
        <taxon>Bacteria</taxon>
        <taxon>Pseudomonadati</taxon>
        <taxon>Rhodothermota</taxon>
        <taxon>Rhodothermia</taxon>
        <taxon>Rhodothermales</taxon>
        <taxon>Salinibacteraceae</taxon>
        <taxon>Salinibacter</taxon>
    </lineage>
</organism>
<comment type="caution">
    <text evidence="17">The sequence shown here is derived from an EMBL/GenBank/DDBJ whole genome shotgun (WGS) entry which is preliminary data.</text>
</comment>
<dbReference type="GO" id="GO:0008360">
    <property type="term" value="P:regulation of cell shape"/>
    <property type="evidence" value="ECO:0007669"/>
    <property type="project" value="UniProtKB-KW"/>
</dbReference>
<evidence type="ECO:0000256" key="15">
    <source>
        <dbReference type="ARBA" id="ARBA00049902"/>
    </source>
</evidence>
<reference evidence="17" key="1">
    <citation type="submission" date="2022-08" db="EMBL/GenBank/DDBJ databases">
        <title>Genomic Encyclopedia of Type Strains, Phase V (KMG-V): Genome sequencing to study the core and pangenomes of soil and plant-associated prokaryotes.</title>
        <authorList>
            <person name="Whitman W."/>
        </authorList>
    </citation>
    <scope>NUCLEOTIDE SEQUENCE</scope>
    <source>
        <strain evidence="17">0</strain>
    </source>
</reference>
<comment type="catalytic activity">
    <reaction evidence="15">
        <text>[GlcNAc-(1-&gt;4)-Mur2Ac(oyl-L-Ala-gamma-D-Glu-L-Lys-D-Ala-D-Ala)](n)-di-trans,octa-cis-undecaprenyl diphosphate + beta-D-GlcNAc-(1-&gt;4)-Mur2Ac(oyl-L-Ala-gamma-D-Glu-L-Lys-D-Ala-D-Ala)-di-trans,octa-cis-undecaprenyl diphosphate = [GlcNAc-(1-&gt;4)-Mur2Ac(oyl-L-Ala-gamma-D-Glu-L-Lys-D-Ala-D-Ala)](n+1)-di-trans,octa-cis-undecaprenyl diphosphate + di-trans,octa-cis-undecaprenyl diphosphate + H(+)</text>
        <dbReference type="Rhea" id="RHEA:23708"/>
        <dbReference type="Rhea" id="RHEA-COMP:9602"/>
        <dbReference type="Rhea" id="RHEA-COMP:9603"/>
        <dbReference type="ChEBI" id="CHEBI:15378"/>
        <dbReference type="ChEBI" id="CHEBI:58405"/>
        <dbReference type="ChEBI" id="CHEBI:60033"/>
        <dbReference type="ChEBI" id="CHEBI:78435"/>
        <dbReference type="EC" id="2.4.99.28"/>
    </reaction>
</comment>
<evidence type="ECO:0000256" key="4">
    <source>
        <dbReference type="ARBA" id="ARBA00022692"/>
    </source>
</evidence>
<dbReference type="RefSeq" id="WP_164923451.1">
    <property type="nucleotide sequence ID" value="NZ_CBCSAO010000001.1"/>
</dbReference>
<feature type="transmembrane region" description="Helical" evidence="16">
    <location>
        <begin position="56"/>
        <end position="75"/>
    </location>
</feature>
<keyword evidence="17" id="KW-0131">Cell cycle</keyword>
<feature type="transmembrane region" description="Helical" evidence="16">
    <location>
        <begin position="20"/>
        <end position="44"/>
    </location>
</feature>
<keyword evidence="4 16" id="KW-0812">Transmembrane</keyword>
<gene>
    <name evidence="17" type="ORF">GGP71_001681</name>
</gene>
<evidence type="ECO:0000256" key="12">
    <source>
        <dbReference type="ARBA" id="ARBA00041185"/>
    </source>
</evidence>
<dbReference type="GO" id="GO:0008955">
    <property type="term" value="F:peptidoglycan glycosyltransferase activity"/>
    <property type="evidence" value="ECO:0007669"/>
    <property type="project" value="UniProtKB-EC"/>
</dbReference>
<keyword evidence="6" id="KW-0573">Peptidoglycan synthesis</keyword>
<keyword evidence="3" id="KW-0808">Transferase</keyword>
<dbReference type="GO" id="GO:0015648">
    <property type="term" value="F:lipid-linked peptidoglycan transporter activity"/>
    <property type="evidence" value="ECO:0007669"/>
    <property type="project" value="TreeGrafter"/>
</dbReference>
<dbReference type="GO" id="GO:0009252">
    <property type="term" value="P:peptidoglycan biosynthetic process"/>
    <property type="evidence" value="ECO:0007669"/>
    <property type="project" value="UniProtKB-KW"/>
</dbReference>
<keyword evidence="8 16" id="KW-0472">Membrane</keyword>
<keyword evidence="2" id="KW-0328">Glycosyltransferase</keyword>
<sequence length="389" mass="41479">MSIVQSLTQKVTDRAPADKYVVWVVLALSSVGVVAVYSAVTYLAEVRAGTEPVHFLLRHLARVGIALGAMGVVSLIDYRTLARYSRLALVGTLLLLVAVKVVGLFSGGADRWLQIGGVGFQPSEFARVALVLYVAVLLVQKQDYVKSFSRTFLPVLFWVGVTVGLIALDDLSTALVLLLGVLLMSFVGRVSVLQIGGLAVLGGVMAFGVLSTSPDRAARLEAYLGMDLFPNTDTEQVMDARGEQYQSRQARMAFAAGGFTGVGPGKSVQRDFLPEPYNDFIFAIIAEEYGIFGALALLTGFFVLLFRGYLRIARDAPDPLGLILAVGMTTLVVTYGFVHAGVASGLLPVTGLPMPFVSYGGTSLLANGIMIGVLLNISRHAGQRSAERV</sequence>
<evidence type="ECO:0000313" key="18">
    <source>
        <dbReference type="Proteomes" id="UP001155027"/>
    </source>
</evidence>
<evidence type="ECO:0000256" key="5">
    <source>
        <dbReference type="ARBA" id="ARBA00022960"/>
    </source>
</evidence>
<evidence type="ECO:0000256" key="6">
    <source>
        <dbReference type="ARBA" id="ARBA00022984"/>
    </source>
</evidence>
<evidence type="ECO:0000256" key="16">
    <source>
        <dbReference type="SAM" id="Phobius"/>
    </source>
</evidence>
<dbReference type="GO" id="GO:0051301">
    <property type="term" value="P:cell division"/>
    <property type="evidence" value="ECO:0007669"/>
    <property type="project" value="UniProtKB-KW"/>
</dbReference>
<dbReference type="EC" id="2.4.99.28" evidence="14"/>
<feature type="transmembrane region" description="Helical" evidence="16">
    <location>
        <begin position="152"/>
        <end position="185"/>
    </location>
</feature>
<evidence type="ECO:0000256" key="1">
    <source>
        <dbReference type="ARBA" id="ARBA00004141"/>
    </source>
</evidence>
<comment type="subcellular location">
    <subcellularLocation>
        <location evidence="1">Membrane</location>
        <topology evidence="1">Multi-pass membrane protein</topology>
    </subcellularLocation>
</comment>
<keyword evidence="17" id="KW-0132">Cell division</keyword>
<comment type="similarity">
    <text evidence="11">Belongs to the SEDS family. FtsW subfamily.</text>
</comment>
<dbReference type="GO" id="GO:0005886">
    <property type="term" value="C:plasma membrane"/>
    <property type="evidence" value="ECO:0007669"/>
    <property type="project" value="TreeGrafter"/>
</dbReference>